<dbReference type="OrthoDB" id="9954347at2"/>
<sequence>MTASTLVAQWKNPEARADESAPHPAGEIAPTLRCAELPRVRRALVLSGWAAPDLSTIDVNTNDTTTWNTVTSLSFTED</sequence>
<gene>
    <name evidence="2" type="ORF">TR51_12775</name>
</gene>
<keyword evidence="3" id="KW-1185">Reference proteome</keyword>
<reference evidence="2 3" key="1">
    <citation type="submission" date="2015-02" db="EMBL/GenBank/DDBJ databases">
        <title>Draft genome sequence of Kitasatospora griseola MF730-N6, a bafilomycin, terpentecin and satosporin producer.</title>
        <authorList>
            <person name="Arens J.C."/>
            <person name="Haltli B."/>
            <person name="Kerr R.G."/>
        </authorList>
    </citation>
    <scope>NUCLEOTIDE SEQUENCE [LARGE SCALE GENOMIC DNA]</scope>
    <source>
        <strain evidence="2 3">MF730-N6</strain>
    </source>
</reference>
<feature type="region of interest" description="Disordered" evidence="1">
    <location>
        <begin position="1"/>
        <end position="28"/>
    </location>
</feature>
<name>A0A0D0Q1T9_KITGR</name>
<evidence type="ECO:0000256" key="1">
    <source>
        <dbReference type="SAM" id="MobiDB-lite"/>
    </source>
</evidence>
<proteinExistence type="predicted"/>
<dbReference type="PATRIC" id="fig|2064.6.peg.2746"/>
<accession>A0A0D0Q1T9</accession>
<evidence type="ECO:0000313" key="2">
    <source>
        <dbReference type="EMBL" id="KIQ64948.1"/>
    </source>
</evidence>
<comment type="caution">
    <text evidence="2">The sequence shown here is derived from an EMBL/GenBank/DDBJ whole genome shotgun (WGS) entry which is preliminary data.</text>
</comment>
<organism evidence="2 3">
    <name type="scientific">Kitasatospora griseola</name>
    <name type="common">Streptomyces griseolosporeus</name>
    <dbReference type="NCBI Taxonomy" id="2064"/>
    <lineage>
        <taxon>Bacteria</taxon>
        <taxon>Bacillati</taxon>
        <taxon>Actinomycetota</taxon>
        <taxon>Actinomycetes</taxon>
        <taxon>Kitasatosporales</taxon>
        <taxon>Streptomycetaceae</taxon>
        <taxon>Kitasatospora</taxon>
    </lineage>
</organism>
<evidence type="ECO:0000313" key="3">
    <source>
        <dbReference type="Proteomes" id="UP000032066"/>
    </source>
</evidence>
<dbReference type="EMBL" id="JXZB01000002">
    <property type="protein sequence ID" value="KIQ64948.1"/>
    <property type="molecule type" value="Genomic_DNA"/>
</dbReference>
<protein>
    <submittedName>
        <fullName evidence="2">Uncharacterized protein</fullName>
    </submittedName>
</protein>
<dbReference type="AlphaFoldDB" id="A0A0D0Q1T9"/>
<dbReference type="RefSeq" id="WP_043910878.1">
    <property type="nucleotide sequence ID" value="NZ_CP173360.1"/>
</dbReference>
<dbReference type="Proteomes" id="UP000032066">
    <property type="component" value="Unassembled WGS sequence"/>
</dbReference>